<accession>A0A2G3ANR3</accession>
<dbReference type="GO" id="GO:0003680">
    <property type="term" value="F:minor groove of adenine-thymine-rich DNA binding"/>
    <property type="evidence" value="ECO:0007669"/>
    <property type="project" value="UniProtKB-UniRule"/>
</dbReference>
<feature type="compositionally biased region" description="Polar residues" evidence="2">
    <location>
        <begin position="55"/>
        <end position="64"/>
    </location>
</feature>
<keyword evidence="4" id="KW-1185">Reference proteome</keyword>
<dbReference type="PANTHER" id="PTHR31500:SF91">
    <property type="entry name" value="AT-HOOK MOTIF NUCLEAR-LOCALIZED PROTEIN"/>
    <property type="match status" value="1"/>
</dbReference>
<keyword evidence="1" id="KW-0804">Transcription</keyword>
<comment type="function">
    <text evidence="1">Transcription factor that specifically binds AT-rich DNA sequences related to the nuclear matrix attachment regions (MARs).</text>
</comment>
<sequence>MSPPNIVFQQQNLPFSFSRQNPETVGSLVVVVGAIAEPSKKKRGRPRKIIADGNTGITGATLENPSKKVRGETSGSKKKQQEPKVLGSAGLGSTMRTIYVNTGEQGPLAVCVLSAIENVRKVTLRWSVMDSDIVTYDVCTMVAYNFIGTMVAYNFNATFDRIDDNLEDMKWHFEIIRQ</sequence>
<comment type="domain">
    <text evidence="1">The PPC domain mediates interactions between AHL proteins.</text>
</comment>
<dbReference type="Gramene" id="PHT95793">
    <property type="protein sequence ID" value="PHT95793"/>
    <property type="gene ID" value="T459_03675"/>
</dbReference>
<dbReference type="EMBL" id="AYRZ02000001">
    <property type="protein sequence ID" value="PHT95793.1"/>
    <property type="molecule type" value="Genomic_DNA"/>
</dbReference>
<dbReference type="PANTHER" id="PTHR31500">
    <property type="entry name" value="AT-HOOK MOTIF NUCLEAR-LOCALIZED PROTEIN 9"/>
    <property type="match status" value="1"/>
</dbReference>
<evidence type="ECO:0000256" key="1">
    <source>
        <dbReference type="RuleBase" id="RU367031"/>
    </source>
</evidence>
<reference evidence="3 4" key="2">
    <citation type="journal article" date="2017" name="Genome Biol.">
        <title>New reference genome sequences of hot pepper reveal the massive evolution of plant disease-resistance genes by retroduplication.</title>
        <authorList>
            <person name="Kim S."/>
            <person name="Park J."/>
            <person name="Yeom S.I."/>
            <person name="Kim Y.M."/>
            <person name="Seo E."/>
            <person name="Kim K.T."/>
            <person name="Kim M.S."/>
            <person name="Lee J.M."/>
            <person name="Cheong K."/>
            <person name="Shin H.S."/>
            <person name="Kim S.B."/>
            <person name="Han K."/>
            <person name="Lee J."/>
            <person name="Park M."/>
            <person name="Lee H.A."/>
            <person name="Lee H.Y."/>
            <person name="Lee Y."/>
            <person name="Oh S."/>
            <person name="Lee J.H."/>
            <person name="Choi E."/>
            <person name="Choi E."/>
            <person name="Lee S.E."/>
            <person name="Jeon J."/>
            <person name="Kim H."/>
            <person name="Choi G."/>
            <person name="Song H."/>
            <person name="Lee J."/>
            <person name="Lee S.C."/>
            <person name="Kwon J.K."/>
            <person name="Lee H.Y."/>
            <person name="Koo N."/>
            <person name="Hong Y."/>
            <person name="Kim R.W."/>
            <person name="Kang W.H."/>
            <person name="Huh J.H."/>
            <person name="Kang B.C."/>
            <person name="Yang T.J."/>
            <person name="Lee Y.H."/>
            <person name="Bennetzen J.L."/>
            <person name="Choi D."/>
        </authorList>
    </citation>
    <scope>NUCLEOTIDE SEQUENCE [LARGE SCALE GENOMIC DNA]</scope>
    <source>
        <strain evidence="4">cv. CM334</strain>
    </source>
</reference>
<protein>
    <recommendedName>
        <fullName evidence="1">AT-hook motif nuclear-localized protein</fullName>
    </recommendedName>
</protein>
<evidence type="ECO:0000313" key="3">
    <source>
        <dbReference type="EMBL" id="PHT95793.1"/>
    </source>
</evidence>
<proteinExistence type="predicted"/>
<dbReference type="GO" id="GO:0005634">
    <property type="term" value="C:nucleus"/>
    <property type="evidence" value="ECO:0007669"/>
    <property type="project" value="UniProtKB-SubCell"/>
</dbReference>
<comment type="caution">
    <text evidence="3">The sequence shown here is derived from an EMBL/GenBank/DDBJ whole genome shotgun (WGS) entry which is preliminary data.</text>
</comment>
<keyword evidence="1" id="KW-0805">Transcription regulation</keyword>
<feature type="region of interest" description="Disordered" evidence="2">
    <location>
        <begin position="39"/>
        <end position="86"/>
    </location>
</feature>
<name>A0A2G3ANR3_CAPAN</name>
<reference evidence="3 4" key="1">
    <citation type="journal article" date="2014" name="Nat. Genet.">
        <title>Genome sequence of the hot pepper provides insights into the evolution of pungency in Capsicum species.</title>
        <authorList>
            <person name="Kim S."/>
            <person name="Park M."/>
            <person name="Yeom S.I."/>
            <person name="Kim Y.M."/>
            <person name="Lee J.M."/>
            <person name="Lee H.A."/>
            <person name="Seo E."/>
            <person name="Choi J."/>
            <person name="Cheong K."/>
            <person name="Kim K.T."/>
            <person name="Jung K."/>
            <person name="Lee G.W."/>
            <person name="Oh S.K."/>
            <person name="Bae C."/>
            <person name="Kim S.B."/>
            <person name="Lee H.Y."/>
            <person name="Kim S.Y."/>
            <person name="Kim M.S."/>
            <person name="Kang B.C."/>
            <person name="Jo Y.D."/>
            <person name="Yang H.B."/>
            <person name="Jeong H.J."/>
            <person name="Kang W.H."/>
            <person name="Kwon J.K."/>
            <person name="Shin C."/>
            <person name="Lim J.Y."/>
            <person name="Park J.H."/>
            <person name="Huh J.H."/>
            <person name="Kim J.S."/>
            <person name="Kim B.D."/>
            <person name="Cohen O."/>
            <person name="Paran I."/>
            <person name="Suh M.C."/>
            <person name="Lee S.B."/>
            <person name="Kim Y.K."/>
            <person name="Shin Y."/>
            <person name="Noh S.J."/>
            <person name="Park J."/>
            <person name="Seo Y.S."/>
            <person name="Kwon S.Y."/>
            <person name="Kim H.A."/>
            <person name="Park J.M."/>
            <person name="Kim H.J."/>
            <person name="Choi S.B."/>
            <person name="Bosland P.W."/>
            <person name="Reeves G."/>
            <person name="Jo S.H."/>
            <person name="Lee B.W."/>
            <person name="Cho H.T."/>
            <person name="Choi H.S."/>
            <person name="Lee M.S."/>
            <person name="Yu Y."/>
            <person name="Do Choi Y."/>
            <person name="Park B.S."/>
            <person name="van Deynze A."/>
            <person name="Ashrafi H."/>
            <person name="Hill T."/>
            <person name="Kim W.T."/>
            <person name="Pai H.S."/>
            <person name="Ahn H.K."/>
            <person name="Yeam I."/>
            <person name="Giovannoni J.J."/>
            <person name="Rose J.K."/>
            <person name="Sorensen I."/>
            <person name="Lee S.J."/>
            <person name="Kim R.W."/>
            <person name="Choi I.Y."/>
            <person name="Choi B.S."/>
            <person name="Lim J.S."/>
            <person name="Lee Y.H."/>
            <person name="Choi D."/>
        </authorList>
    </citation>
    <scope>NUCLEOTIDE SEQUENCE [LARGE SCALE GENOMIC DNA]</scope>
    <source>
        <strain evidence="4">cv. CM334</strain>
    </source>
</reference>
<evidence type="ECO:0000256" key="2">
    <source>
        <dbReference type="SAM" id="MobiDB-lite"/>
    </source>
</evidence>
<dbReference type="AlphaFoldDB" id="A0A2G3ANR3"/>
<organism evidence="3 4">
    <name type="scientific">Capsicum annuum</name>
    <name type="common">Capsicum pepper</name>
    <dbReference type="NCBI Taxonomy" id="4072"/>
    <lineage>
        <taxon>Eukaryota</taxon>
        <taxon>Viridiplantae</taxon>
        <taxon>Streptophyta</taxon>
        <taxon>Embryophyta</taxon>
        <taxon>Tracheophyta</taxon>
        <taxon>Spermatophyta</taxon>
        <taxon>Magnoliopsida</taxon>
        <taxon>eudicotyledons</taxon>
        <taxon>Gunneridae</taxon>
        <taxon>Pentapetalae</taxon>
        <taxon>asterids</taxon>
        <taxon>lamiids</taxon>
        <taxon>Solanales</taxon>
        <taxon>Solanaceae</taxon>
        <taxon>Solanoideae</taxon>
        <taxon>Capsiceae</taxon>
        <taxon>Capsicum</taxon>
    </lineage>
</organism>
<comment type="subcellular location">
    <subcellularLocation>
        <location evidence="1">Nucleus</location>
    </subcellularLocation>
</comment>
<dbReference type="InterPro" id="IPR039605">
    <property type="entry name" value="AHL"/>
</dbReference>
<keyword evidence="1" id="KW-0539">Nucleus</keyword>
<dbReference type="STRING" id="4072.A0A2G3ANR3"/>
<evidence type="ECO:0000313" key="4">
    <source>
        <dbReference type="Proteomes" id="UP000222542"/>
    </source>
</evidence>
<gene>
    <name evidence="3" type="ORF">T459_03675</name>
</gene>
<keyword evidence="1" id="KW-0238">DNA-binding</keyword>
<dbReference type="Proteomes" id="UP000222542">
    <property type="component" value="Unassembled WGS sequence"/>
</dbReference>